<dbReference type="EMBL" id="BAABGM010000032">
    <property type="protein sequence ID" value="GAA4413893.1"/>
    <property type="molecule type" value="Genomic_DNA"/>
</dbReference>
<keyword evidence="4" id="KW-1133">Transmembrane helix</keyword>
<sequence>MSHPDDETLAALALGEPVPAESGDHARGCPSCSDDVAALRDTLTALRAPVPDLVAPPPSVWDAVQAEIAGDAVADAPASTDAPGSTDAGASAVVPADELSRRRGARQRRGLPLAWVAGAAAAGLVVGVAGTRLLDREEAVPAGTTVASTSLDTLDTQQVKGSADVVRHEDRLDLAVRTEPIDAADGYLEVWLINEDLQRMVSVGVLRPGETDQSFAIPQDLLDEGYVIVDISREGFDAAPEHSGDSVVRGTLAT</sequence>
<evidence type="ECO:0000313" key="7">
    <source>
        <dbReference type="Proteomes" id="UP001500945"/>
    </source>
</evidence>
<protein>
    <recommendedName>
        <fullName evidence="5">Anti-sigma K factor RskA C-terminal domain-containing protein</fullName>
    </recommendedName>
</protein>
<accession>A0ABP8KRY3</accession>
<dbReference type="Pfam" id="PF10099">
    <property type="entry name" value="RskA_C"/>
    <property type="match status" value="1"/>
</dbReference>
<evidence type="ECO:0000256" key="1">
    <source>
        <dbReference type="ARBA" id="ARBA00023015"/>
    </source>
</evidence>
<dbReference type="Gene3D" id="1.10.10.1320">
    <property type="entry name" value="Anti-sigma factor, zinc-finger domain"/>
    <property type="match status" value="1"/>
</dbReference>
<feature type="transmembrane region" description="Helical" evidence="4">
    <location>
        <begin position="110"/>
        <end position="130"/>
    </location>
</feature>
<gene>
    <name evidence="6" type="ORF">GCM10023168_37060</name>
</gene>
<dbReference type="Proteomes" id="UP001500945">
    <property type="component" value="Unassembled WGS sequence"/>
</dbReference>
<organism evidence="6 7">
    <name type="scientific">Fodinibacter luteus</name>
    <dbReference type="NCBI Taxonomy" id="552064"/>
    <lineage>
        <taxon>Bacteria</taxon>
        <taxon>Bacillati</taxon>
        <taxon>Actinomycetota</taxon>
        <taxon>Actinomycetes</taxon>
        <taxon>Micrococcales</taxon>
        <taxon>Intrasporangiaceae</taxon>
        <taxon>Fodinibacter (ex Wang et al. 2009)</taxon>
    </lineage>
</organism>
<keyword evidence="2" id="KW-0804">Transcription</keyword>
<evidence type="ECO:0000256" key="4">
    <source>
        <dbReference type="SAM" id="Phobius"/>
    </source>
</evidence>
<dbReference type="InterPro" id="IPR018764">
    <property type="entry name" value="RskA_C"/>
</dbReference>
<comment type="caution">
    <text evidence="6">The sequence shown here is derived from an EMBL/GenBank/DDBJ whole genome shotgun (WGS) entry which is preliminary data.</text>
</comment>
<proteinExistence type="predicted"/>
<reference evidence="7" key="1">
    <citation type="journal article" date="2019" name="Int. J. Syst. Evol. Microbiol.">
        <title>The Global Catalogue of Microorganisms (GCM) 10K type strain sequencing project: providing services to taxonomists for standard genome sequencing and annotation.</title>
        <authorList>
            <consortium name="The Broad Institute Genomics Platform"/>
            <consortium name="The Broad Institute Genome Sequencing Center for Infectious Disease"/>
            <person name="Wu L."/>
            <person name="Ma J."/>
        </authorList>
    </citation>
    <scope>NUCLEOTIDE SEQUENCE [LARGE SCALE GENOMIC DNA]</scope>
    <source>
        <strain evidence="7">JCM 17809</strain>
    </source>
</reference>
<keyword evidence="7" id="KW-1185">Reference proteome</keyword>
<dbReference type="InterPro" id="IPR041916">
    <property type="entry name" value="Anti_sigma_zinc_sf"/>
</dbReference>
<name>A0ABP8KRY3_9MICO</name>
<feature type="region of interest" description="Disordered" evidence="3">
    <location>
        <begin position="75"/>
        <end position="103"/>
    </location>
</feature>
<keyword evidence="4" id="KW-0812">Transmembrane</keyword>
<keyword evidence="1" id="KW-0805">Transcription regulation</keyword>
<evidence type="ECO:0000256" key="2">
    <source>
        <dbReference type="ARBA" id="ARBA00023163"/>
    </source>
</evidence>
<dbReference type="RefSeq" id="WP_345208785.1">
    <property type="nucleotide sequence ID" value="NZ_BAABGM010000032.1"/>
</dbReference>
<keyword evidence="4" id="KW-0472">Membrane</keyword>
<evidence type="ECO:0000313" key="6">
    <source>
        <dbReference type="EMBL" id="GAA4413893.1"/>
    </source>
</evidence>
<feature type="region of interest" description="Disordered" evidence="3">
    <location>
        <begin position="1"/>
        <end position="29"/>
    </location>
</feature>
<evidence type="ECO:0000256" key="3">
    <source>
        <dbReference type="SAM" id="MobiDB-lite"/>
    </source>
</evidence>
<evidence type="ECO:0000259" key="5">
    <source>
        <dbReference type="Pfam" id="PF10099"/>
    </source>
</evidence>
<feature type="domain" description="Anti-sigma K factor RskA C-terminal" evidence="5">
    <location>
        <begin position="117"/>
        <end position="244"/>
    </location>
</feature>